<dbReference type="InterPro" id="IPR049659">
    <property type="entry name" value="ZorC-like_t1"/>
</dbReference>
<evidence type="ECO:0000313" key="3">
    <source>
        <dbReference type="Proteomes" id="UP000585721"/>
    </source>
</evidence>
<feature type="domain" description="Zorya protein ZorC EH" evidence="1">
    <location>
        <begin position="111"/>
        <end position="452"/>
    </location>
</feature>
<comment type="caution">
    <text evidence="2">The sequence shown here is derived from an EMBL/GenBank/DDBJ whole genome shotgun (WGS) entry which is preliminary data.</text>
</comment>
<dbReference type="Pfam" id="PF15611">
    <property type="entry name" value="EH_Signature"/>
    <property type="match status" value="1"/>
</dbReference>
<dbReference type="InterPro" id="IPR028943">
    <property type="entry name" value="ZorC_EH_Signature_dom"/>
</dbReference>
<dbReference type="EMBL" id="JACHGR010000004">
    <property type="protein sequence ID" value="MBB6055360.1"/>
    <property type="molecule type" value="Genomic_DNA"/>
</dbReference>
<dbReference type="Proteomes" id="UP000585721">
    <property type="component" value="Unassembled WGS sequence"/>
</dbReference>
<name>A0A841GKN9_9GAMM</name>
<evidence type="ECO:0000313" key="2">
    <source>
        <dbReference type="EMBL" id="MBB6055360.1"/>
    </source>
</evidence>
<evidence type="ECO:0000259" key="1">
    <source>
        <dbReference type="Pfam" id="PF15611"/>
    </source>
</evidence>
<proteinExistence type="predicted"/>
<reference evidence="2 3" key="1">
    <citation type="submission" date="2020-08" db="EMBL/GenBank/DDBJ databases">
        <title>Genomic Encyclopedia of Type Strains, Phase IV (KMG-IV): sequencing the most valuable type-strain genomes for metagenomic binning, comparative biology and taxonomic classification.</title>
        <authorList>
            <person name="Goeker M."/>
        </authorList>
    </citation>
    <scope>NUCLEOTIDE SEQUENCE [LARGE SCALE GENOMIC DNA]</scope>
    <source>
        <strain evidence="2 3">DSM 22975</strain>
    </source>
</reference>
<organism evidence="2 3">
    <name type="scientific">Tolumonas osonensis</name>
    <dbReference type="NCBI Taxonomy" id="675874"/>
    <lineage>
        <taxon>Bacteria</taxon>
        <taxon>Pseudomonadati</taxon>
        <taxon>Pseudomonadota</taxon>
        <taxon>Gammaproteobacteria</taxon>
        <taxon>Aeromonadales</taxon>
        <taxon>Aeromonadaceae</taxon>
        <taxon>Tolumonas</taxon>
    </lineage>
</organism>
<sequence>MSDTALTNLQRYFERKNDYESRFSISDLIFPSLTKTNNRLIDIFDKAEIKPPPPLKKRRKAIESFKLKEELSNTDWRLVFAGLSDRYDDNPSLLDQDEYFHKVQYEVESRICHDELNRRDWLSLCFSYFGYESDTPEKNKNWCALQQYLDKGYFSIKKQQKREKEWMRIIEKYNQIFTNSAGELIAEEMINGQIDDLSGLKKIAQVPEASWLWRRIFNVILSRIFIISDDEFKMKIERLVTLGCTYVRFMDDVLSACLTRYYHASFRQNPSTLLKQSALERWGSPQLRSSQNGWLQHVDEQVCLMVRAWFAKEDLQHFFQLLKGDRGVDQARLSYWLKYANQMSFTRIVMGSDAWNDLNTDFEEFRNRNKGRLSKLTEAASHINAVIMQIGNYFFVEFSGTGNACYVYKADDAPFNAEAKWLGMNTALKLRGSPKTITWLLHNAGWQSKFDDELAKFGIRAVKHSITASQNETKPEWIGLKTKANHEIKISDKKDQEKSKIENVTISIKEKVSISLQKIGFNKYRISDFRKVGGALKVELEIKNAQADLELKRLGFKSTNSNPLLYWKS</sequence>
<gene>
    <name evidence="2" type="ORF">HNR75_001266</name>
</gene>
<dbReference type="AlphaFoldDB" id="A0A841GKN9"/>
<accession>A0A841GKN9</accession>
<dbReference type="RefSeq" id="WP_188026147.1">
    <property type="nucleotide sequence ID" value="NZ_JACHGR010000004.1"/>
</dbReference>
<protein>
    <recommendedName>
        <fullName evidence="1">Zorya protein ZorC EH domain-containing protein</fullName>
    </recommendedName>
</protein>
<keyword evidence="3" id="KW-1185">Reference proteome</keyword>
<dbReference type="NCBIfam" id="NF041789">
    <property type="entry name" value="anti-phage_ZorC"/>
    <property type="match status" value="1"/>
</dbReference>